<dbReference type="Proteomes" id="UP001232725">
    <property type="component" value="Unassembled WGS sequence"/>
</dbReference>
<organism evidence="2 3">
    <name type="scientific">Arthrobacter horti</name>
    <dbReference type="NCBI Taxonomy" id="3068273"/>
    <lineage>
        <taxon>Bacteria</taxon>
        <taxon>Bacillati</taxon>
        <taxon>Actinomycetota</taxon>
        <taxon>Actinomycetes</taxon>
        <taxon>Micrococcales</taxon>
        <taxon>Micrococcaceae</taxon>
        <taxon>Arthrobacter</taxon>
    </lineage>
</organism>
<dbReference type="InterPro" id="IPR008257">
    <property type="entry name" value="Pept_M19"/>
</dbReference>
<dbReference type="PANTHER" id="PTHR10443:SF12">
    <property type="entry name" value="DIPEPTIDASE"/>
    <property type="match status" value="1"/>
</dbReference>
<dbReference type="RefSeq" id="WP_305997676.1">
    <property type="nucleotide sequence ID" value="NZ_JAVALS010000019.1"/>
</dbReference>
<reference evidence="2 3" key="1">
    <citation type="submission" date="2023-08" db="EMBL/GenBank/DDBJ databases">
        <title>Arthrobacter horti sp. nov., isolated from forest soil.</title>
        <authorList>
            <person name="Park M."/>
        </authorList>
    </citation>
    <scope>NUCLEOTIDE SEQUENCE [LARGE SCALE GENOMIC DNA]</scope>
    <source>
        <strain evidence="2 3">YJM1</strain>
    </source>
</reference>
<dbReference type="CDD" id="cd01301">
    <property type="entry name" value="rDP_like"/>
    <property type="match status" value="1"/>
</dbReference>
<dbReference type="PANTHER" id="PTHR10443">
    <property type="entry name" value="MICROSOMAL DIPEPTIDASE"/>
    <property type="match status" value="1"/>
</dbReference>
<gene>
    <name evidence="2" type="ORF">Q9R02_15850</name>
</gene>
<dbReference type="Pfam" id="PF01244">
    <property type="entry name" value="Peptidase_M19"/>
    <property type="match status" value="1"/>
</dbReference>
<proteinExistence type="predicted"/>
<dbReference type="Gene3D" id="3.20.20.140">
    <property type="entry name" value="Metal-dependent hydrolases"/>
    <property type="match status" value="1"/>
</dbReference>
<evidence type="ECO:0000256" key="1">
    <source>
        <dbReference type="SAM" id="MobiDB-lite"/>
    </source>
</evidence>
<keyword evidence="2" id="KW-0645">Protease</keyword>
<dbReference type="EMBL" id="JAVALS010000019">
    <property type="protein sequence ID" value="MDP5228631.1"/>
    <property type="molecule type" value="Genomic_DNA"/>
</dbReference>
<accession>A0ABT9ISP2</accession>
<sequence length="413" mass="44253">MSTRFHSDEALRQAREFLSRHLLLDGHNDLATRLRADGYSFDGLDTGRPEFDTDIPRIRAGGLGGQFWSVYVPSTLEKHAAVTSTLEQIDAIHGLVAAHPDVFALTFTADQVRAAFADGKVASLLGAEGGHSIARSPGVLRTLARLGLRYLTLTHFQSNEWADSSTDGPRATGQTASALNPEGASVLAALNSHGIIADLSHTSDDTQRAVLNSTDVPVLFSHSSAFAVTPHPRNVKDDILESLKSNGGVVQAAFVSSFLSRSRAEWEAEADRLHPSEWSWPAQPLFPGAEPEEGPADASTHDDGASSEEEDRFAAWLAEHPRPRVTVKDAADHLDHLREVAGVEHIGIGGDFDGASGFPEGLEDVSAYPTLFAELKERGWSGADLAALAGENVLRILQATEDAARDPLWPGAV</sequence>
<comment type="caution">
    <text evidence="2">The sequence shown here is derived from an EMBL/GenBank/DDBJ whole genome shotgun (WGS) entry which is preliminary data.</text>
</comment>
<feature type="region of interest" description="Disordered" evidence="1">
    <location>
        <begin position="277"/>
        <end position="311"/>
    </location>
</feature>
<keyword evidence="2" id="KW-0378">Hydrolase</keyword>
<evidence type="ECO:0000313" key="3">
    <source>
        <dbReference type="Proteomes" id="UP001232725"/>
    </source>
</evidence>
<evidence type="ECO:0000313" key="2">
    <source>
        <dbReference type="EMBL" id="MDP5228631.1"/>
    </source>
</evidence>
<dbReference type="InterPro" id="IPR032466">
    <property type="entry name" value="Metal_Hydrolase"/>
</dbReference>
<protein>
    <submittedName>
        <fullName evidence="2">Dipeptidase</fullName>
        <ecNumber evidence="2">3.4.13.19</ecNumber>
    </submittedName>
</protein>
<dbReference type="GO" id="GO:0016805">
    <property type="term" value="F:dipeptidase activity"/>
    <property type="evidence" value="ECO:0007669"/>
    <property type="project" value="UniProtKB-KW"/>
</dbReference>
<keyword evidence="3" id="KW-1185">Reference proteome</keyword>
<dbReference type="SUPFAM" id="SSF51556">
    <property type="entry name" value="Metallo-dependent hydrolases"/>
    <property type="match status" value="1"/>
</dbReference>
<keyword evidence="2" id="KW-0224">Dipeptidase</keyword>
<dbReference type="PROSITE" id="PS51365">
    <property type="entry name" value="RENAL_DIPEPTIDASE_2"/>
    <property type="match status" value="1"/>
</dbReference>
<name>A0ABT9ISP2_9MICC</name>
<dbReference type="EC" id="3.4.13.19" evidence="2"/>